<dbReference type="PANTHER" id="PTHR34406">
    <property type="entry name" value="PROTEIN YCEI"/>
    <property type="match status" value="1"/>
</dbReference>
<dbReference type="SMART" id="SM00867">
    <property type="entry name" value="YceI"/>
    <property type="match status" value="1"/>
</dbReference>
<accession>A0ABS5K4Y0</accession>
<reference evidence="3 4" key="1">
    <citation type="journal article" date="2014" name="Int. J. Syst. Evol. Microbiol.">
        <title>Carboxylicivirga gen. nov. in the family Marinilabiliaceae with two novel species, Carboxylicivirga mesophila sp. nov. and Carboxylicivirga taeanensis sp. nov., and reclassification of Cytophaga fermentans as Saccharicrinis fermentans gen. nov., comb. nov.</title>
        <authorList>
            <person name="Yang S.H."/>
            <person name="Seo H.S."/>
            <person name="Woo J.H."/>
            <person name="Oh H.M."/>
            <person name="Jang H."/>
            <person name="Lee J.H."/>
            <person name="Kim S.J."/>
            <person name="Kwon K.K."/>
        </authorList>
    </citation>
    <scope>NUCLEOTIDE SEQUENCE [LARGE SCALE GENOMIC DNA]</scope>
    <source>
        <strain evidence="3 4">JCM 18290</strain>
    </source>
</reference>
<organism evidence="3 4">
    <name type="scientific">Carboxylicivirga mesophila</name>
    <dbReference type="NCBI Taxonomy" id="1166478"/>
    <lineage>
        <taxon>Bacteria</taxon>
        <taxon>Pseudomonadati</taxon>
        <taxon>Bacteroidota</taxon>
        <taxon>Bacteroidia</taxon>
        <taxon>Marinilabiliales</taxon>
        <taxon>Marinilabiliaceae</taxon>
        <taxon>Carboxylicivirga</taxon>
    </lineage>
</organism>
<dbReference type="EMBL" id="JAGUCN010000001">
    <property type="protein sequence ID" value="MBS2210017.1"/>
    <property type="molecule type" value="Genomic_DNA"/>
</dbReference>
<evidence type="ECO:0000313" key="4">
    <source>
        <dbReference type="Proteomes" id="UP000721861"/>
    </source>
</evidence>
<sequence length="188" mass="21185">MKRLSLLIVGLCLFFTWADAQERQIDVKMSKITWTGKKVTGEHTGNIQFKSGTLQMKDKELVGGKFIVDMTTITCTDLDNQDYNAKLVGHLKSDDFFGVEKYGESQLIISKVVKEGSAFKVIADLTIKGKTHPVTFNFTKSGNAFEGKIVVDRTKYDVKYGSGKFFDNLGDKMIYDDFELAFKVFAME</sequence>
<dbReference type="RefSeq" id="WP_212224176.1">
    <property type="nucleotide sequence ID" value="NZ_JAGUCN010000001.1"/>
</dbReference>
<feature type="chain" id="PRO_5045206161" evidence="1">
    <location>
        <begin position="21"/>
        <end position="188"/>
    </location>
</feature>
<dbReference type="SUPFAM" id="SSF101874">
    <property type="entry name" value="YceI-like"/>
    <property type="match status" value="1"/>
</dbReference>
<dbReference type="Proteomes" id="UP000721861">
    <property type="component" value="Unassembled WGS sequence"/>
</dbReference>
<feature type="domain" description="Lipid/polyisoprenoid-binding YceI-like" evidence="2">
    <location>
        <begin position="22"/>
        <end position="187"/>
    </location>
</feature>
<comment type="caution">
    <text evidence="3">The sequence shown here is derived from an EMBL/GenBank/DDBJ whole genome shotgun (WGS) entry which is preliminary data.</text>
</comment>
<dbReference type="InterPro" id="IPR036761">
    <property type="entry name" value="TTHA0802/YceI-like_sf"/>
</dbReference>
<dbReference type="Pfam" id="PF04264">
    <property type="entry name" value="YceI"/>
    <property type="match status" value="1"/>
</dbReference>
<evidence type="ECO:0000313" key="3">
    <source>
        <dbReference type="EMBL" id="MBS2210017.1"/>
    </source>
</evidence>
<feature type="signal peptide" evidence="1">
    <location>
        <begin position="1"/>
        <end position="20"/>
    </location>
</feature>
<proteinExistence type="predicted"/>
<dbReference type="InterPro" id="IPR007372">
    <property type="entry name" value="Lipid/polyisoprenoid-bd_YceI"/>
</dbReference>
<gene>
    <name evidence="3" type="ORF">KEM09_01290</name>
</gene>
<keyword evidence="4" id="KW-1185">Reference proteome</keyword>
<protein>
    <submittedName>
        <fullName evidence="3">YceI family protein</fullName>
    </submittedName>
</protein>
<name>A0ABS5K4Y0_9BACT</name>
<dbReference type="Gene3D" id="2.40.128.110">
    <property type="entry name" value="Lipid/polyisoprenoid-binding, YceI-like"/>
    <property type="match status" value="1"/>
</dbReference>
<evidence type="ECO:0000259" key="2">
    <source>
        <dbReference type="SMART" id="SM00867"/>
    </source>
</evidence>
<evidence type="ECO:0000256" key="1">
    <source>
        <dbReference type="SAM" id="SignalP"/>
    </source>
</evidence>
<keyword evidence="1" id="KW-0732">Signal</keyword>
<dbReference type="PANTHER" id="PTHR34406:SF1">
    <property type="entry name" value="PROTEIN YCEI"/>
    <property type="match status" value="1"/>
</dbReference>